<sequence>MLTIFQTTCDQGKCRGRLKILRDKGFICFSNFRRKSGMWKISGSRGQLLPYVHISNGAIPAQAGIYSGLTFNQYGVASPCRTICTVCGFVALS</sequence>
<dbReference type="EMBL" id="ACDX02000004">
    <property type="protein sequence ID" value="EFC89082.1"/>
    <property type="molecule type" value="Genomic_DNA"/>
</dbReference>
<dbReference type="AlphaFoldDB" id="D2ZUS6"/>
<dbReference type="STRING" id="546266.NEIMUCOT_04366"/>
<organism evidence="1 2">
    <name type="scientific">Neisseria mucosa (strain ATCC 25996 / DSM 4631 / NCTC 10774 / M26)</name>
    <dbReference type="NCBI Taxonomy" id="546266"/>
    <lineage>
        <taxon>Bacteria</taxon>
        <taxon>Pseudomonadati</taxon>
        <taxon>Pseudomonadota</taxon>
        <taxon>Betaproteobacteria</taxon>
        <taxon>Neisseriales</taxon>
        <taxon>Neisseriaceae</taxon>
        <taxon>Neisseria</taxon>
    </lineage>
</organism>
<gene>
    <name evidence="1" type="ORF">NEIMUCOT_04366</name>
</gene>
<evidence type="ECO:0000313" key="1">
    <source>
        <dbReference type="EMBL" id="EFC89082.1"/>
    </source>
</evidence>
<name>D2ZUS6_NEIM2</name>
<accession>D2ZUS6</accession>
<protein>
    <submittedName>
        <fullName evidence="1">Uncharacterized protein</fullName>
    </submittedName>
</protein>
<proteinExistence type="predicted"/>
<reference evidence="1 2" key="1">
    <citation type="submission" date="2009-10" db="EMBL/GenBank/DDBJ databases">
        <authorList>
            <person name="Weinstock G."/>
            <person name="Sodergren E."/>
            <person name="Clifton S."/>
            <person name="Fulton L."/>
            <person name="Fulton B."/>
            <person name="Courtney L."/>
            <person name="Fronick C."/>
            <person name="Harrison M."/>
            <person name="Strong C."/>
            <person name="Farmer C."/>
            <person name="Delahaunty K."/>
            <person name="Markovic C."/>
            <person name="Hall O."/>
            <person name="Minx P."/>
            <person name="Tomlinson C."/>
            <person name="Mitreva M."/>
            <person name="Nelson J."/>
            <person name="Hou S."/>
            <person name="Wollam A."/>
            <person name="Pepin K.H."/>
            <person name="Johnson M."/>
            <person name="Bhonagiri V."/>
            <person name="Nash W.E."/>
            <person name="Warren W."/>
            <person name="Chinwalla A."/>
            <person name="Mardis E.R."/>
            <person name="Wilson R.K."/>
        </authorList>
    </citation>
    <scope>NUCLEOTIDE SEQUENCE [LARGE SCALE GENOMIC DNA]</scope>
    <source>
        <strain evidence="2">ATCC 25996 / DSM 4631 / NCTC 10774 / M26</strain>
    </source>
</reference>
<dbReference type="Proteomes" id="UP000003344">
    <property type="component" value="Unassembled WGS sequence"/>
</dbReference>
<dbReference type="eggNOG" id="COG3326">
    <property type="taxonomic scope" value="Bacteria"/>
</dbReference>
<evidence type="ECO:0000313" key="2">
    <source>
        <dbReference type="Proteomes" id="UP000003344"/>
    </source>
</evidence>
<comment type="caution">
    <text evidence="1">The sequence shown here is derived from an EMBL/GenBank/DDBJ whole genome shotgun (WGS) entry which is preliminary data.</text>
</comment>